<organism evidence="3 4">
    <name type="scientific">Deinococcus navajonensis</name>
    <dbReference type="NCBI Taxonomy" id="309884"/>
    <lineage>
        <taxon>Bacteria</taxon>
        <taxon>Thermotogati</taxon>
        <taxon>Deinococcota</taxon>
        <taxon>Deinococci</taxon>
        <taxon>Deinococcales</taxon>
        <taxon>Deinococcaceae</taxon>
        <taxon>Deinococcus</taxon>
    </lineage>
</organism>
<dbReference type="InterPro" id="IPR001345">
    <property type="entry name" value="PG/BPGM_mutase_AS"/>
</dbReference>
<keyword evidence="2" id="KW-0413">Isomerase</keyword>
<dbReference type="Proteomes" id="UP001595998">
    <property type="component" value="Unassembled WGS sequence"/>
</dbReference>
<dbReference type="CDD" id="cd07067">
    <property type="entry name" value="HP_PGM_like"/>
    <property type="match status" value="1"/>
</dbReference>
<dbReference type="PANTHER" id="PTHR48100:SF1">
    <property type="entry name" value="HISTIDINE PHOSPHATASE FAMILY PROTEIN-RELATED"/>
    <property type="match status" value="1"/>
</dbReference>
<proteinExistence type="predicted"/>
<dbReference type="Pfam" id="PF00300">
    <property type="entry name" value="His_Phos_1"/>
    <property type="match status" value="1"/>
</dbReference>
<dbReference type="RefSeq" id="WP_380037744.1">
    <property type="nucleotide sequence ID" value="NZ_JBHSEH010000005.1"/>
</dbReference>
<dbReference type="PROSITE" id="PS00175">
    <property type="entry name" value="PG_MUTASE"/>
    <property type="match status" value="1"/>
</dbReference>
<name>A0ABV8XME3_9DEIO</name>
<dbReference type="EMBL" id="JBHSEH010000005">
    <property type="protein sequence ID" value="MFC4425903.1"/>
    <property type="molecule type" value="Genomic_DNA"/>
</dbReference>
<evidence type="ECO:0000313" key="3">
    <source>
        <dbReference type="EMBL" id="MFC4425903.1"/>
    </source>
</evidence>
<dbReference type="SUPFAM" id="SSF53254">
    <property type="entry name" value="Phosphoglycerate mutase-like"/>
    <property type="match status" value="1"/>
</dbReference>
<dbReference type="InterPro" id="IPR013078">
    <property type="entry name" value="His_Pase_superF_clade-1"/>
</dbReference>
<dbReference type="Gene3D" id="3.40.50.1240">
    <property type="entry name" value="Phosphoglycerate mutase-like"/>
    <property type="match status" value="1"/>
</dbReference>
<keyword evidence="1" id="KW-0324">Glycolysis</keyword>
<dbReference type="InterPro" id="IPR050275">
    <property type="entry name" value="PGM_Phosphatase"/>
</dbReference>
<evidence type="ECO:0000256" key="1">
    <source>
        <dbReference type="ARBA" id="ARBA00023152"/>
    </source>
</evidence>
<reference evidence="4" key="1">
    <citation type="journal article" date="2019" name="Int. J. Syst. Evol. Microbiol.">
        <title>The Global Catalogue of Microorganisms (GCM) 10K type strain sequencing project: providing services to taxonomists for standard genome sequencing and annotation.</title>
        <authorList>
            <consortium name="The Broad Institute Genomics Platform"/>
            <consortium name="The Broad Institute Genome Sequencing Center for Infectious Disease"/>
            <person name="Wu L."/>
            <person name="Ma J."/>
        </authorList>
    </citation>
    <scope>NUCLEOTIDE SEQUENCE [LARGE SCALE GENOMIC DNA]</scope>
    <source>
        <strain evidence="4">CCUG 56029</strain>
    </source>
</reference>
<sequence length="94" mass="10362">MKLLLIRHGQSENNAIEHHGDYGQRRQPDPPLTALGRQRAQHLAASFPRRADLSRLYTSLMTQAVQTAAPLARALRVPLHGLAQAYARPTSMAG</sequence>
<keyword evidence="4" id="KW-1185">Reference proteome</keyword>
<gene>
    <name evidence="3" type="ORF">ACFOZ9_06725</name>
</gene>
<dbReference type="InterPro" id="IPR029033">
    <property type="entry name" value="His_PPase_superfam"/>
</dbReference>
<comment type="caution">
    <text evidence="3">The sequence shown here is derived from an EMBL/GenBank/DDBJ whole genome shotgun (WGS) entry which is preliminary data.</text>
</comment>
<evidence type="ECO:0000256" key="2">
    <source>
        <dbReference type="ARBA" id="ARBA00023235"/>
    </source>
</evidence>
<evidence type="ECO:0000313" key="4">
    <source>
        <dbReference type="Proteomes" id="UP001595998"/>
    </source>
</evidence>
<protein>
    <submittedName>
        <fullName evidence="3">Histidine phosphatase family protein</fullName>
    </submittedName>
</protein>
<dbReference type="SMART" id="SM00855">
    <property type="entry name" value="PGAM"/>
    <property type="match status" value="1"/>
</dbReference>
<accession>A0ABV8XME3</accession>
<dbReference type="PANTHER" id="PTHR48100">
    <property type="entry name" value="BROAD-SPECIFICITY PHOSPHATASE YOR283W-RELATED"/>
    <property type="match status" value="1"/>
</dbReference>